<dbReference type="Proteomes" id="UP000037510">
    <property type="component" value="Unassembled WGS sequence"/>
</dbReference>
<proteinExistence type="predicted"/>
<dbReference type="Pfam" id="PF17820">
    <property type="entry name" value="PDZ_6"/>
    <property type="match status" value="1"/>
</dbReference>
<organism evidence="2 3">
    <name type="scientific">Operophtera brumata</name>
    <name type="common">Winter moth</name>
    <name type="synonym">Phalaena brumata</name>
    <dbReference type="NCBI Taxonomy" id="104452"/>
    <lineage>
        <taxon>Eukaryota</taxon>
        <taxon>Metazoa</taxon>
        <taxon>Ecdysozoa</taxon>
        <taxon>Arthropoda</taxon>
        <taxon>Hexapoda</taxon>
        <taxon>Insecta</taxon>
        <taxon>Pterygota</taxon>
        <taxon>Neoptera</taxon>
        <taxon>Endopterygota</taxon>
        <taxon>Lepidoptera</taxon>
        <taxon>Glossata</taxon>
        <taxon>Ditrysia</taxon>
        <taxon>Geometroidea</taxon>
        <taxon>Geometridae</taxon>
        <taxon>Larentiinae</taxon>
        <taxon>Operophtera</taxon>
    </lineage>
</organism>
<feature type="domain" description="PDZ" evidence="1">
    <location>
        <begin position="17"/>
        <end position="69"/>
    </location>
</feature>
<dbReference type="SUPFAM" id="SSF50156">
    <property type="entry name" value="PDZ domain-like"/>
    <property type="match status" value="1"/>
</dbReference>
<dbReference type="EMBL" id="JTDY01002708">
    <property type="protein sequence ID" value="KOB70878.1"/>
    <property type="molecule type" value="Genomic_DNA"/>
</dbReference>
<protein>
    <submittedName>
        <fullName evidence="2">Putative DCAPL3</fullName>
    </submittedName>
</protein>
<dbReference type="InterPro" id="IPR001478">
    <property type="entry name" value="PDZ"/>
</dbReference>
<evidence type="ECO:0000313" key="2">
    <source>
        <dbReference type="EMBL" id="KOB70878.1"/>
    </source>
</evidence>
<dbReference type="PROSITE" id="PS50106">
    <property type="entry name" value="PDZ"/>
    <property type="match status" value="1"/>
</dbReference>
<dbReference type="InterPro" id="IPR041489">
    <property type="entry name" value="PDZ_6"/>
</dbReference>
<accession>A0A0L7L5S2</accession>
<dbReference type="InterPro" id="IPR036034">
    <property type="entry name" value="PDZ_sf"/>
</dbReference>
<keyword evidence="3" id="KW-1185">Reference proteome</keyword>
<reference evidence="2 3" key="1">
    <citation type="journal article" date="2015" name="Genome Biol. Evol.">
        <title>The genome of winter moth (Operophtera brumata) provides a genomic perspective on sexual dimorphism and phenology.</title>
        <authorList>
            <person name="Derks M.F."/>
            <person name="Smit S."/>
            <person name="Salis L."/>
            <person name="Schijlen E."/>
            <person name="Bossers A."/>
            <person name="Mateman C."/>
            <person name="Pijl A.S."/>
            <person name="de Ridder D."/>
            <person name="Groenen M.A."/>
            <person name="Visser M.E."/>
            <person name="Megens H.J."/>
        </authorList>
    </citation>
    <scope>NUCLEOTIDE SEQUENCE [LARGE SCALE GENOMIC DNA]</scope>
    <source>
        <strain evidence="2">WM2013NL</strain>
        <tissue evidence="2">Head and thorax</tissue>
    </source>
</reference>
<name>A0A0L7L5S2_OPEBR</name>
<dbReference type="AlphaFoldDB" id="A0A0L7L5S2"/>
<dbReference type="Gene3D" id="2.30.42.10">
    <property type="match status" value="1"/>
</dbReference>
<comment type="caution">
    <text evidence="2">The sequence shown here is derived from an EMBL/GenBank/DDBJ whole genome shotgun (WGS) entry which is preliminary data.</text>
</comment>
<evidence type="ECO:0000313" key="3">
    <source>
        <dbReference type="Proteomes" id="UP000037510"/>
    </source>
</evidence>
<sequence>MLKFCSPAAKRREPNAVNPGRKASLCGIREGDVISSINGRATRSMSNGDAHAMLRAAGPMLRLGLNEQKENHKEKDSLDNLGQSFSIYKVLCGLAYHKKRAINFDKN</sequence>
<gene>
    <name evidence="2" type="ORF">OBRU01_14633</name>
</gene>
<evidence type="ECO:0000259" key="1">
    <source>
        <dbReference type="PROSITE" id="PS50106"/>
    </source>
</evidence>